<sequence>MSMDCTSDSDGTSFITSFLNFDLAPTKKYELSLRFISTETDINFVNISYYSLLTQKIERHLHYKIYKNQKNKMFFEYDELIASANNETAKSYFPMKVIAMLCNIKTGSGDSYLVDPINFAKTNYVLRLPKAEVGGYQMLNILATENIETNIDIDIEFSTEIKLHNQVLFKGFLGCKQIKVRIPEELVRLNLPLNHNILF</sequence>
<name>A0AC35UFE6_9BILA</name>
<evidence type="ECO:0000313" key="2">
    <source>
        <dbReference type="WBParaSite" id="RSKR_0001030433.1"/>
    </source>
</evidence>
<reference evidence="2" key="1">
    <citation type="submission" date="2016-11" db="UniProtKB">
        <authorList>
            <consortium name="WormBaseParasite"/>
        </authorList>
    </citation>
    <scope>IDENTIFICATION</scope>
    <source>
        <strain evidence="2">KR3021</strain>
    </source>
</reference>
<protein>
    <submittedName>
        <fullName evidence="2">Wzt_C domain-containing protein</fullName>
    </submittedName>
</protein>
<proteinExistence type="predicted"/>
<evidence type="ECO:0000313" key="1">
    <source>
        <dbReference type="Proteomes" id="UP000095286"/>
    </source>
</evidence>
<accession>A0AC35UFE6</accession>
<dbReference type="Proteomes" id="UP000095286">
    <property type="component" value="Unplaced"/>
</dbReference>
<organism evidence="1 2">
    <name type="scientific">Rhabditophanes sp. KR3021</name>
    <dbReference type="NCBI Taxonomy" id="114890"/>
    <lineage>
        <taxon>Eukaryota</taxon>
        <taxon>Metazoa</taxon>
        <taxon>Ecdysozoa</taxon>
        <taxon>Nematoda</taxon>
        <taxon>Chromadorea</taxon>
        <taxon>Rhabditida</taxon>
        <taxon>Tylenchina</taxon>
        <taxon>Panagrolaimomorpha</taxon>
        <taxon>Strongyloidoidea</taxon>
        <taxon>Alloionematidae</taxon>
        <taxon>Rhabditophanes</taxon>
    </lineage>
</organism>
<dbReference type="WBParaSite" id="RSKR_0001030433.1">
    <property type="protein sequence ID" value="RSKR_0001030433.1"/>
    <property type="gene ID" value="RSKR_0001030433"/>
</dbReference>